<evidence type="ECO:0000256" key="1">
    <source>
        <dbReference type="ARBA" id="ARBA00023015"/>
    </source>
</evidence>
<dbReference type="SMART" id="SM00066">
    <property type="entry name" value="GAL4"/>
    <property type="match status" value="1"/>
</dbReference>
<dbReference type="Proteomes" id="UP000053328">
    <property type="component" value="Unassembled WGS sequence"/>
</dbReference>
<dbReference type="EMBL" id="KN847496">
    <property type="protein sequence ID" value="KIW14326.1"/>
    <property type="molecule type" value="Genomic_DNA"/>
</dbReference>
<evidence type="ECO:0000256" key="2">
    <source>
        <dbReference type="ARBA" id="ARBA00023125"/>
    </source>
</evidence>
<proteinExistence type="predicted"/>
<evidence type="ECO:0000313" key="7">
    <source>
        <dbReference type="Proteomes" id="UP000053328"/>
    </source>
</evidence>
<keyword evidence="4" id="KW-0539">Nucleus</keyword>
<feature type="domain" description="Zn(2)-C6 fungal-type" evidence="5">
    <location>
        <begin position="9"/>
        <end position="52"/>
    </location>
</feature>
<accession>A0A0D1YHA0</accession>
<dbReference type="GeneID" id="27334191"/>
<dbReference type="VEuPathDB" id="FungiDB:PV08_07108"/>
<dbReference type="Pfam" id="PF11951">
    <property type="entry name" value="Fungal_trans_2"/>
    <property type="match status" value="1"/>
</dbReference>
<evidence type="ECO:0000256" key="3">
    <source>
        <dbReference type="ARBA" id="ARBA00023163"/>
    </source>
</evidence>
<dbReference type="InterPro" id="IPR036864">
    <property type="entry name" value="Zn2-C6_fun-type_DNA-bd_sf"/>
</dbReference>
<dbReference type="InterPro" id="IPR021858">
    <property type="entry name" value="Fun_TF"/>
</dbReference>
<keyword evidence="3" id="KW-0804">Transcription</keyword>
<sequence length="449" mass="50347">MTVGPFDLRKRRSRCVQCSSSHLKCSGEVPCGNCTRRGKVCSPPTQDNTIKVTTKHAKPPNSPAPQQQVIWALARPVAVDKQSLYVVEFFDKFLERNSFTGRPQSSFPAVRSVLEGNQSLLNVISAIGALQVSRWRPATCTRRDALVNYRDAVTALQSEIECAAGSRHAIVGLSWSTLFLGLFELMYESTGDGWIRHMIYGTSRLLQLLTPEGCSWGPGREFYLEARIFEVARSMLFVEESFLTTPPWKSLTLTVWSGTYAKDWTPLESLLDIMITVADLCIRAMRFILPREIDGACEVDVDQLRAFAEQGAALKTELTAWSNTAREWYAEHAADGHNFLSAVYYSAISIYHSGIYDYSDIWRHAEVTTPSLPSSDIQQHVRTILHLSTLALHHTNLSSIVFLLPLRIAGARAKLPEQRAQIRKLLITITNPFRAAKAIISDLEEVWTN</sequence>
<dbReference type="Pfam" id="PF00172">
    <property type="entry name" value="Zn_clus"/>
    <property type="match status" value="1"/>
</dbReference>
<keyword evidence="2" id="KW-0238">DNA-binding</keyword>
<dbReference type="OrthoDB" id="194358at2759"/>
<gene>
    <name evidence="6" type="ORF">PV08_07108</name>
</gene>
<dbReference type="Gene3D" id="4.10.240.10">
    <property type="entry name" value="Zn(2)-C6 fungal-type DNA-binding domain"/>
    <property type="match status" value="1"/>
</dbReference>
<dbReference type="HOGENOM" id="CLU_044233_0_0_1"/>
<dbReference type="InterPro" id="IPR053178">
    <property type="entry name" value="Osmoadaptation_assoc"/>
</dbReference>
<evidence type="ECO:0000313" key="6">
    <source>
        <dbReference type="EMBL" id="KIW14326.1"/>
    </source>
</evidence>
<dbReference type="GO" id="GO:0000981">
    <property type="term" value="F:DNA-binding transcription factor activity, RNA polymerase II-specific"/>
    <property type="evidence" value="ECO:0007669"/>
    <property type="project" value="InterPro"/>
</dbReference>
<dbReference type="GO" id="GO:0008270">
    <property type="term" value="F:zinc ion binding"/>
    <property type="evidence" value="ECO:0007669"/>
    <property type="project" value="InterPro"/>
</dbReference>
<keyword evidence="7" id="KW-1185">Reference proteome</keyword>
<dbReference type="SUPFAM" id="SSF57701">
    <property type="entry name" value="Zn2/Cys6 DNA-binding domain"/>
    <property type="match status" value="1"/>
</dbReference>
<dbReference type="PANTHER" id="PTHR38111:SF2">
    <property type="entry name" value="FINGER DOMAIN PROTEIN, PUTATIVE (AFU_ORTHOLOGUE AFUA_1G01560)-RELATED"/>
    <property type="match status" value="1"/>
</dbReference>
<reference evidence="6 7" key="1">
    <citation type="submission" date="2015-01" db="EMBL/GenBank/DDBJ databases">
        <title>The Genome Sequence of Exophiala spinifera CBS89968.</title>
        <authorList>
            <consortium name="The Broad Institute Genomics Platform"/>
            <person name="Cuomo C."/>
            <person name="de Hoog S."/>
            <person name="Gorbushina A."/>
            <person name="Stielow B."/>
            <person name="Teixiera M."/>
            <person name="Abouelleil A."/>
            <person name="Chapman S.B."/>
            <person name="Priest M."/>
            <person name="Young S.K."/>
            <person name="Wortman J."/>
            <person name="Nusbaum C."/>
            <person name="Birren B."/>
        </authorList>
    </citation>
    <scope>NUCLEOTIDE SEQUENCE [LARGE SCALE GENOMIC DNA]</scope>
    <source>
        <strain evidence="6 7">CBS 89968</strain>
    </source>
</reference>
<dbReference type="AlphaFoldDB" id="A0A0D1YHA0"/>
<evidence type="ECO:0000256" key="4">
    <source>
        <dbReference type="ARBA" id="ARBA00023242"/>
    </source>
</evidence>
<dbReference type="CDD" id="cd00067">
    <property type="entry name" value="GAL4"/>
    <property type="match status" value="1"/>
</dbReference>
<name>A0A0D1YHA0_9EURO</name>
<dbReference type="GO" id="GO:0003677">
    <property type="term" value="F:DNA binding"/>
    <property type="evidence" value="ECO:0007669"/>
    <property type="project" value="UniProtKB-KW"/>
</dbReference>
<organism evidence="6 7">
    <name type="scientific">Exophiala spinifera</name>
    <dbReference type="NCBI Taxonomy" id="91928"/>
    <lineage>
        <taxon>Eukaryota</taxon>
        <taxon>Fungi</taxon>
        <taxon>Dikarya</taxon>
        <taxon>Ascomycota</taxon>
        <taxon>Pezizomycotina</taxon>
        <taxon>Eurotiomycetes</taxon>
        <taxon>Chaetothyriomycetidae</taxon>
        <taxon>Chaetothyriales</taxon>
        <taxon>Herpotrichiellaceae</taxon>
        <taxon>Exophiala</taxon>
    </lineage>
</organism>
<dbReference type="PANTHER" id="PTHR38111">
    <property type="entry name" value="ZN(2)-C6 FUNGAL-TYPE DOMAIN-CONTAINING PROTEIN-RELATED"/>
    <property type="match status" value="1"/>
</dbReference>
<dbReference type="RefSeq" id="XP_016234542.1">
    <property type="nucleotide sequence ID" value="XM_016381440.1"/>
</dbReference>
<keyword evidence="1" id="KW-0805">Transcription regulation</keyword>
<dbReference type="InterPro" id="IPR001138">
    <property type="entry name" value="Zn2Cys6_DnaBD"/>
</dbReference>
<evidence type="ECO:0000259" key="5">
    <source>
        <dbReference type="SMART" id="SM00066"/>
    </source>
</evidence>
<protein>
    <recommendedName>
        <fullName evidence="5">Zn(2)-C6 fungal-type domain-containing protein</fullName>
    </recommendedName>
</protein>